<dbReference type="Proteomes" id="UP000821837">
    <property type="component" value="Chromosome 3"/>
</dbReference>
<evidence type="ECO:0000256" key="1">
    <source>
        <dbReference type="SAM" id="MobiDB-lite"/>
    </source>
</evidence>
<accession>A0A9D4T1U8</accession>
<reference evidence="2" key="1">
    <citation type="journal article" date="2020" name="Cell">
        <title>Large-Scale Comparative Analyses of Tick Genomes Elucidate Their Genetic Diversity and Vector Capacities.</title>
        <authorList>
            <consortium name="Tick Genome and Microbiome Consortium (TIGMIC)"/>
            <person name="Jia N."/>
            <person name="Wang J."/>
            <person name="Shi W."/>
            <person name="Du L."/>
            <person name="Sun Y."/>
            <person name="Zhan W."/>
            <person name="Jiang J.F."/>
            <person name="Wang Q."/>
            <person name="Zhang B."/>
            <person name="Ji P."/>
            <person name="Bell-Sakyi L."/>
            <person name="Cui X.M."/>
            <person name="Yuan T.T."/>
            <person name="Jiang B.G."/>
            <person name="Yang W.F."/>
            <person name="Lam T.T."/>
            <person name="Chang Q.C."/>
            <person name="Ding S.J."/>
            <person name="Wang X.J."/>
            <person name="Zhu J.G."/>
            <person name="Ruan X.D."/>
            <person name="Zhao L."/>
            <person name="Wei J.T."/>
            <person name="Ye R.Z."/>
            <person name="Que T.C."/>
            <person name="Du C.H."/>
            <person name="Zhou Y.H."/>
            <person name="Cheng J.X."/>
            <person name="Dai P.F."/>
            <person name="Guo W.B."/>
            <person name="Han X.H."/>
            <person name="Huang E.J."/>
            <person name="Li L.F."/>
            <person name="Wei W."/>
            <person name="Gao Y.C."/>
            <person name="Liu J.Z."/>
            <person name="Shao H.Z."/>
            <person name="Wang X."/>
            <person name="Wang C.C."/>
            <person name="Yang T.C."/>
            <person name="Huo Q.B."/>
            <person name="Li W."/>
            <person name="Chen H.Y."/>
            <person name="Chen S.E."/>
            <person name="Zhou L.G."/>
            <person name="Ni X.B."/>
            <person name="Tian J.H."/>
            <person name="Sheng Y."/>
            <person name="Liu T."/>
            <person name="Pan Y.S."/>
            <person name="Xia L.Y."/>
            <person name="Li J."/>
            <person name="Zhao F."/>
            <person name="Cao W.C."/>
        </authorList>
    </citation>
    <scope>NUCLEOTIDE SEQUENCE</scope>
    <source>
        <strain evidence="2">Rsan-2018</strain>
    </source>
</reference>
<dbReference type="AlphaFoldDB" id="A0A9D4T1U8"/>
<dbReference type="EMBL" id="JABSTV010001249">
    <property type="protein sequence ID" value="KAH7963252.1"/>
    <property type="molecule type" value="Genomic_DNA"/>
</dbReference>
<keyword evidence="3" id="KW-1185">Reference proteome</keyword>
<feature type="region of interest" description="Disordered" evidence="1">
    <location>
        <begin position="1"/>
        <end position="66"/>
    </location>
</feature>
<feature type="compositionally biased region" description="Basic and acidic residues" evidence="1">
    <location>
        <begin position="12"/>
        <end position="31"/>
    </location>
</feature>
<evidence type="ECO:0000313" key="2">
    <source>
        <dbReference type="EMBL" id="KAH7963252.1"/>
    </source>
</evidence>
<name>A0A9D4T1U8_RHISA</name>
<protein>
    <submittedName>
        <fullName evidence="2">Uncharacterized protein</fullName>
    </submittedName>
</protein>
<gene>
    <name evidence="2" type="ORF">HPB52_020319</name>
</gene>
<proteinExistence type="predicted"/>
<feature type="compositionally biased region" description="Low complexity" evidence="1">
    <location>
        <begin position="43"/>
        <end position="53"/>
    </location>
</feature>
<evidence type="ECO:0000313" key="3">
    <source>
        <dbReference type="Proteomes" id="UP000821837"/>
    </source>
</evidence>
<sequence length="80" mass="8028">MEGAASVVAGDSGREGAIEAAADEQRGKPEGEPVPTTSERRAGALLSRLGSSSQDQGDGAPGAAGGVKGKWIALVWEFFA</sequence>
<reference evidence="2" key="2">
    <citation type="submission" date="2021-09" db="EMBL/GenBank/DDBJ databases">
        <authorList>
            <person name="Jia N."/>
            <person name="Wang J."/>
            <person name="Shi W."/>
            <person name="Du L."/>
            <person name="Sun Y."/>
            <person name="Zhan W."/>
            <person name="Jiang J."/>
            <person name="Wang Q."/>
            <person name="Zhang B."/>
            <person name="Ji P."/>
            <person name="Sakyi L.B."/>
            <person name="Cui X."/>
            <person name="Yuan T."/>
            <person name="Jiang B."/>
            <person name="Yang W."/>
            <person name="Lam T.T.-Y."/>
            <person name="Chang Q."/>
            <person name="Ding S."/>
            <person name="Wang X."/>
            <person name="Zhu J."/>
            <person name="Ruan X."/>
            <person name="Zhao L."/>
            <person name="Wei J."/>
            <person name="Que T."/>
            <person name="Du C."/>
            <person name="Cheng J."/>
            <person name="Dai P."/>
            <person name="Han X."/>
            <person name="Huang E."/>
            <person name="Gao Y."/>
            <person name="Liu J."/>
            <person name="Shao H."/>
            <person name="Ye R."/>
            <person name="Li L."/>
            <person name="Wei W."/>
            <person name="Wang X."/>
            <person name="Wang C."/>
            <person name="Huo Q."/>
            <person name="Li W."/>
            <person name="Guo W."/>
            <person name="Chen H."/>
            <person name="Chen S."/>
            <person name="Zhou L."/>
            <person name="Zhou L."/>
            <person name="Ni X."/>
            <person name="Tian J."/>
            <person name="Zhou Y."/>
            <person name="Sheng Y."/>
            <person name="Liu T."/>
            <person name="Pan Y."/>
            <person name="Xia L."/>
            <person name="Li J."/>
            <person name="Zhao F."/>
            <person name="Cao W."/>
        </authorList>
    </citation>
    <scope>NUCLEOTIDE SEQUENCE</scope>
    <source>
        <strain evidence="2">Rsan-2018</strain>
        <tissue evidence="2">Larvae</tissue>
    </source>
</reference>
<organism evidence="2 3">
    <name type="scientific">Rhipicephalus sanguineus</name>
    <name type="common">Brown dog tick</name>
    <name type="synonym">Ixodes sanguineus</name>
    <dbReference type="NCBI Taxonomy" id="34632"/>
    <lineage>
        <taxon>Eukaryota</taxon>
        <taxon>Metazoa</taxon>
        <taxon>Ecdysozoa</taxon>
        <taxon>Arthropoda</taxon>
        <taxon>Chelicerata</taxon>
        <taxon>Arachnida</taxon>
        <taxon>Acari</taxon>
        <taxon>Parasitiformes</taxon>
        <taxon>Ixodida</taxon>
        <taxon>Ixodoidea</taxon>
        <taxon>Ixodidae</taxon>
        <taxon>Rhipicephalinae</taxon>
        <taxon>Rhipicephalus</taxon>
        <taxon>Rhipicephalus</taxon>
    </lineage>
</organism>
<comment type="caution">
    <text evidence="2">The sequence shown here is derived from an EMBL/GenBank/DDBJ whole genome shotgun (WGS) entry which is preliminary data.</text>
</comment>